<organism evidence="1 2">
    <name type="scientific">Streptococcus gallolyticus</name>
    <dbReference type="NCBI Taxonomy" id="315405"/>
    <lineage>
        <taxon>Bacteria</taxon>
        <taxon>Bacillati</taxon>
        <taxon>Bacillota</taxon>
        <taxon>Bacilli</taxon>
        <taxon>Lactobacillales</taxon>
        <taxon>Streptococcaceae</taxon>
        <taxon>Streptococcus</taxon>
    </lineage>
</organism>
<dbReference type="AlphaFoldDB" id="A0A1H7XUL0"/>
<sequence length="122" mass="14418">MINIKPLIYKELEKLTDNVTDTYPDDWEHFPVVIYLEEENKPYEQYDNQEQKTYVRYKVDIFNNDTTSDIATSVDSIFVSLGLKRTTCQDVADPSNLRHKLMRFEGIVDLNSELVYQQRMEG</sequence>
<name>A0A1H7XUL0_9STRE</name>
<dbReference type="Proteomes" id="UP000182764">
    <property type="component" value="Unassembled WGS sequence"/>
</dbReference>
<proteinExistence type="predicted"/>
<accession>A0A1H7XUL0</accession>
<evidence type="ECO:0000313" key="1">
    <source>
        <dbReference type="EMBL" id="SEM36669.1"/>
    </source>
</evidence>
<dbReference type="EMBL" id="FOBM01000018">
    <property type="protein sequence ID" value="SEM36669.1"/>
    <property type="molecule type" value="Genomic_DNA"/>
</dbReference>
<dbReference type="RefSeq" id="WP_074596871.1">
    <property type="nucleotide sequence ID" value="NZ_FNUH01000013.1"/>
</dbReference>
<protein>
    <submittedName>
        <fullName evidence="1">Uncharacterized protein</fullName>
    </submittedName>
</protein>
<evidence type="ECO:0000313" key="2">
    <source>
        <dbReference type="Proteomes" id="UP000182764"/>
    </source>
</evidence>
<reference evidence="1 2" key="1">
    <citation type="submission" date="2016-10" db="EMBL/GenBank/DDBJ databases">
        <authorList>
            <person name="de Groot N.N."/>
        </authorList>
    </citation>
    <scope>NUCLEOTIDE SEQUENCE [LARGE SCALE GENOMIC DNA]</scope>
    <source>
        <strain evidence="1 2">VTM1R29</strain>
    </source>
</reference>
<gene>
    <name evidence="1" type="ORF">SAMN04487839_11835</name>
</gene>